<dbReference type="OrthoDB" id="25805at10239"/>
<dbReference type="KEGG" id="vg:26637382"/>
<gene>
    <name evidence="1" type="primary">79</name>
    <name evidence="1" type="ORF">SEA_VINCENZO_79</name>
</gene>
<organism evidence="1 2">
    <name type="scientific">Mycobacterium phage Vincenzo</name>
    <dbReference type="NCBI Taxonomy" id="1647301"/>
    <lineage>
        <taxon>Viruses</taxon>
        <taxon>Duplodnaviria</taxon>
        <taxon>Heunggongvirae</taxon>
        <taxon>Uroviricota</taxon>
        <taxon>Caudoviricetes</taxon>
        <taxon>Bclasvirinae</taxon>
        <taxon>Coopervirus</taxon>
        <taxon>Coopervirus vincenzo</taxon>
    </lineage>
</organism>
<accession>A0A0F6WDT4</accession>
<evidence type="ECO:0000313" key="1">
    <source>
        <dbReference type="EMBL" id="AKF14341.1"/>
    </source>
</evidence>
<proteinExistence type="predicted"/>
<dbReference type="RefSeq" id="YP_009210935.1">
    <property type="nucleotide sequence ID" value="NC_028934.1"/>
</dbReference>
<dbReference type="GeneID" id="26637382"/>
<dbReference type="EMBL" id="KR080194">
    <property type="protein sequence ID" value="AKF14341.1"/>
    <property type="molecule type" value="Genomic_DNA"/>
</dbReference>
<evidence type="ECO:0000313" key="2">
    <source>
        <dbReference type="Proteomes" id="UP000203101"/>
    </source>
</evidence>
<keyword evidence="2" id="KW-1185">Reference proteome</keyword>
<protein>
    <submittedName>
        <fullName evidence="1">Uncharacterized protein</fullName>
    </submittedName>
</protein>
<name>A0A0F6WDT4_9CAUD</name>
<dbReference type="Proteomes" id="UP000203101">
    <property type="component" value="Segment"/>
</dbReference>
<sequence>MTGPGLPSRTDVERLFDGDRHRLRHWWVLLWTGDRWRLVFDPPSVVTK</sequence>
<reference evidence="1 2" key="1">
    <citation type="journal article" date="2015" name="Genome Announc.">
        <title>Genome Sequences of Mycobacteriophages AlanGrant, Baee, Corofin, OrangeOswald, and Vincenzo, New Members of Cluster B.</title>
        <authorList>
            <person name="Pope W.H."/>
            <person name="Carbonara M.E."/>
            <person name="Cioffi H.M."/>
            <person name="Cruz T."/>
            <person name="Dang B.Q."/>
            <person name="Doyle A.N."/>
            <person name="Fan O.H."/>
            <person name="Gallagher M."/>
            <person name="Gentile G.M."/>
            <person name="German B.A."/>
            <person name="Farrell M.E."/>
            <person name="Gerwig M."/>
            <person name="Hunter K.L."/>
            <person name="Lefever V.E."/>
            <person name="Marfisi N.A."/>
            <person name="McDonnell J.E."/>
            <person name="Monga J.K."/>
            <person name="Quiroz K.G."/>
            <person name="Pong A.C."/>
            <person name="Rimple P.A."/>
            <person name="Situ M."/>
            <person name="Sohnen P.C."/>
            <person name="Stockinger A.N."/>
            <person name="Thompson P.K."/>
            <person name="Torchio N.M."/>
            <person name="Toner C.L."/>
            <person name="Ulbrich M.C."/>
            <person name="Vohra N.I."/>
            <person name="Zakir A."/>
            <person name="Adkins N.L."/>
            <person name="Brown B.R."/>
            <person name="Churilla B.M."/>
            <person name="Kramer Z.J."/>
            <person name="Lapin J.S."/>
            <person name="Montgomery M.T."/>
            <person name="Prout A.K."/>
            <person name="Grubb S.R."/>
            <person name="Warner M.H."/>
            <person name="Bowman C.A."/>
            <person name="Russell D.A."/>
            <person name="Hatfull G.F."/>
        </authorList>
    </citation>
    <scope>NUCLEOTIDE SEQUENCE [LARGE SCALE GENOMIC DNA]</scope>
</reference>